<proteinExistence type="predicted"/>
<evidence type="ECO:0000259" key="9">
    <source>
        <dbReference type="Pfam" id="PF00535"/>
    </source>
</evidence>
<evidence type="ECO:0000256" key="1">
    <source>
        <dbReference type="ARBA" id="ARBA00022475"/>
    </source>
</evidence>
<dbReference type="EMBL" id="JAOCZP010000005">
    <property type="protein sequence ID" value="MCT7376945.1"/>
    <property type="molecule type" value="Genomic_DNA"/>
</dbReference>
<evidence type="ECO:0000313" key="10">
    <source>
        <dbReference type="EMBL" id="MCT7376945.1"/>
    </source>
</evidence>
<evidence type="ECO:0000256" key="2">
    <source>
        <dbReference type="ARBA" id="ARBA00022676"/>
    </source>
</evidence>
<protein>
    <submittedName>
        <fullName evidence="10">Glycosyltransferase family 2 protein</fullName>
    </submittedName>
</protein>
<reference evidence="10 11" key="1">
    <citation type="submission" date="2022-09" db="EMBL/GenBank/DDBJ databases">
        <title>Chelativorans salina sp. nov., a novel slightly halophilic bacterium isolated from a saline lake sediment enrichment.</title>
        <authorList>
            <person name="Gao L."/>
            <person name="Fang B.-Z."/>
            <person name="Li W.-J."/>
        </authorList>
    </citation>
    <scope>NUCLEOTIDE SEQUENCE [LARGE SCALE GENOMIC DNA]</scope>
    <source>
        <strain evidence="10 11">EGI FJ00035</strain>
    </source>
</reference>
<evidence type="ECO:0000256" key="7">
    <source>
        <dbReference type="ARBA" id="ARBA00023136"/>
    </source>
</evidence>
<keyword evidence="7 8" id="KW-0472">Membrane</keyword>
<evidence type="ECO:0000256" key="4">
    <source>
        <dbReference type="ARBA" id="ARBA00022692"/>
    </source>
</evidence>
<dbReference type="Gene3D" id="3.90.550.10">
    <property type="entry name" value="Spore Coat Polysaccharide Biosynthesis Protein SpsA, Chain A"/>
    <property type="match status" value="1"/>
</dbReference>
<keyword evidence="6 8" id="KW-1133">Transmembrane helix</keyword>
<keyword evidence="1" id="KW-1003">Cell membrane</keyword>
<keyword evidence="11" id="KW-1185">Reference proteome</keyword>
<dbReference type="InterPro" id="IPR001173">
    <property type="entry name" value="Glyco_trans_2-like"/>
</dbReference>
<dbReference type="PANTHER" id="PTHR48090">
    <property type="entry name" value="UNDECAPRENYL-PHOSPHATE 4-DEOXY-4-FORMAMIDO-L-ARABINOSE TRANSFERASE-RELATED"/>
    <property type="match status" value="1"/>
</dbReference>
<evidence type="ECO:0000313" key="11">
    <source>
        <dbReference type="Proteomes" id="UP001320831"/>
    </source>
</evidence>
<evidence type="ECO:0000256" key="8">
    <source>
        <dbReference type="SAM" id="Phobius"/>
    </source>
</evidence>
<evidence type="ECO:0000256" key="3">
    <source>
        <dbReference type="ARBA" id="ARBA00022679"/>
    </source>
</evidence>
<feature type="domain" description="Glycosyltransferase 2-like" evidence="9">
    <location>
        <begin position="8"/>
        <end position="171"/>
    </location>
</feature>
<dbReference type="Pfam" id="PF00535">
    <property type="entry name" value="Glycos_transf_2"/>
    <property type="match status" value="1"/>
</dbReference>
<feature type="transmembrane region" description="Helical" evidence="8">
    <location>
        <begin position="232"/>
        <end position="254"/>
    </location>
</feature>
<sequence>MVGAVVVSVLVPAFNEEANVRRAYAAIVDTFRTLPGHDYEIIFTDNHSTDGTFEILKEICSLDPRVRVIRFSRNVGYQLSLLAAYKVACGACSVQIDCDLQDPPHLIPHMLTLWRQGHQVVYGIRRSLTDNRLKALTRRLFYRCINALSEDDLPLNAGEFRLVDRRILDELRHVDDTSPYLRGLISSMGFSQVGFEYDRQARVAGESKFPLKAMLSLAVDGILNHSLIPLRLASIASLVVGTATFLLLVGYLVGKLLFGQNWPAGFATSIVLLLLSITLNAMFLGIVGEYVGRIFMQSKRRPVPIVEATLNDRTDLMVETASPALEQIQCLDRIVPSGSRASNAAS</sequence>
<evidence type="ECO:0000256" key="6">
    <source>
        <dbReference type="ARBA" id="ARBA00022989"/>
    </source>
</evidence>
<gene>
    <name evidence="10" type="ORF">N5A92_18115</name>
</gene>
<organism evidence="10 11">
    <name type="scientific">Chelativorans salis</name>
    <dbReference type="NCBI Taxonomy" id="2978478"/>
    <lineage>
        <taxon>Bacteria</taxon>
        <taxon>Pseudomonadati</taxon>
        <taxon>Pseudomonadota</taxon>
        <taxon>Alphaproteobacteria</taxon>
        <taxon>Hyphomicrobiales</taxon>
        <taxon>Phyllobacteriaceae</taxon>
        <taxon>Chelativorans</taxon>
    </lineage>
</organism>
<evidence type="ECO:0000256" key="5">
    <source>
        <dbReference type="ARBA" id="ARBA00022985"/>
    </source>
</evidence>
<feature type="transmembrane region" description="Helical" evidence="8">
    <location>
        <begin position="266"/>
        <end position="291"/>
    </location>
</feature>
<comment type="caution">
    <text evidence="10">The sequence shown here is derived from an EMBL/GenBank/DDBJ whole genome shotgun (WGS) entry which is preliminary data.</text>
</comment>
<keyword evidence="3" id="KW-0808">Transferase</keyword>
<keyword evidence="5" id="KW-0448">Lipopolysaccharide biosynthesis</keyword>
<dbReference type="CDD" id="cd04187">
    <property type="entry name" value="DPM1_like_bac"/>
    <property type="match status" value="1"/>
</dbReference>
<dbReference type="InterPro" id="IPR029044">
    <property type="entry name" value="Nucleotide-diphossugar_trans"/>
</dbReference>
<dbReference type="RefSeq" id="WP_260905197.1">
    <property type="nucleotide sequence ID" value="NZ_JAOCZP010000005.1"/>
</dbReference>
<dbReference type="PANTHER" id="PTHR48090:SF3">
    <property type="entry name" value="UNDECAPRENYL-PHOSPHATE 4-DEOXY-4-FORMAMIDO-L-ARABINOSE TRANSFERASE"/>
    <property type="match status" value="1"/>
</dbReference>
<dbReference type="InterPro" id="IPR050256">
    <property type="entry name" value="Glycosyltransferase_2"/>
</dbReference>
<name>A0ABT2LQW8_9HYPH</name>
<accession>A0ABT2LQW8</accession>
<dbReference type="Proteomes" id="UP001320831">
    <property type="component" value="Unassembled WGS sequence"/>
</dbReference>
<dbReference type="SUPFAM" id="SSF53448">
    <property type="entry name" value="Nucleotide-diphospho-sugar transferases"/>
    <property type="match status" value="1"/>
</dbReference>
<keyword evidence="4 8" id="KW-0812">Transmembrane</keyword>
<keyword evidence="2" id="KW-0328">Glycosyltransferase</keyword>